<dbReference type="GO" id="GO:0005737">
    <property type="term" value="C:cytoplasm"/>
    <property type="evidence" value="ECO:0007669"/>
    <property type="project" value="UniProtKB-SubCell"/>
</dbReference>
<name>A0A8D0RVX3_PIG</name>
<evidence type="ECO:0000256" key="6">
    <source>
        <dbReference type="ARBA" id="ARBA00023002"/>
    </source>
</evidence>
<evidence type="ECO:0000256" key="9">
    <source>
        <dbReference type="ARBA" id="ARBA00042709"/>
    </source>
</evidence>
<evidence type="ECO:0000256" key="8">
    <source>
        <dbReference type="ARBA" id="ARBA00038962"/>
    </source>
</evidence>
<dbReference type="PROSITE" id="PS00067">
    <property type="entry name" value="3HCDH"/>
    <property type="match status" value="1"/>
</dbReference>
<comment type="subcellular location">
    <subcellularLocation>
        <location evidence="1">Cytoplasm</location>
    </subcellularLocation>
</comment>
<dbReference type="FunFam" id="1.10.1040.10:FF:000023">
    <property type="entry name" value="lambda-crystallin homolog"/>
    <property type="match status" value="1"/>
</dbReference>
<dbReference type="InterPro" id="IPR036291">
    <property type="entry name" value="NAD(P)-bd_dom_sf"/>
</dbReference>
<dbReference type="Gene3D" id="1.10.1040.10">
    <property type="entry name" value="N-(1-d-carboxylethyl)-l-norvaline Dehydrogenase, domain 2"/>
    <property type="match status" value="1"/>
</dbReference>
<protein>
    <recommendedName>
        <fullName evidence="9">L-gulonate 3-dehydrogenase</fullName>
        <ecNumber evidence="8">1.1.1.45</ecNumber>
    </recommendedName>
    <alternativeName>
        <fullName evidence="9">L-gulonate 3-dehydrogenase</fullName>
    </alternativeName>
</protein>
<keyword evidence="6" id="KW-0560">Oxidoreductase</keyword>
<comment type="subunit">
    <text evidence="3">Homodimer.</text>
</comment>
<dbReference type="Proteomes" id="UP000694727">
    <property type="component" value="Unplaced"/>
</dbReference>
<evidence type="ECO:0000256" key="4">
    <source>
        <dbReference type="ARBA" id="ARBA00022490"/>
    </source>
</evidence>
<dbReference type="GO" id="GO:0070403">
    <property type="term" value="F:NAD+ binding"/>
    <property type="evidence" value="ECO:0007669"/>
    <property type="project" value="InterPro"/>
</dbReference>
<dbReference type="Ensembl" id="ENSSSCT00025051170.1">
    <property type="protein sequence ID" value="ENSSSCP00025021831.1"/>
    <property type="gene ID" value="ENSSSCG00025037552.1"/>
</dbReference>
<keyword evidence="7" id="KW-0520">NAD</keyword>
<evidence type="ECO:0000256" key="5">
    <source>
        <dbReference type="ARBA" id="ARBA00022553"/>
    </source>
</evidence>
<dbReference type="InterPro" id="IPR006108">
    <property type="entry name" value="3HC_DH_C"/>
</dbReference>
<dbReference type="InterPro" id="IPR008927">
    <property type="entry name" value="6-PGluconate_DH-like_C_sf"/>
</dbReference>
<dbReference type="GO" id="GO:0006631">
    <property type="term" value="P:fatty acid metabolic process"/>
    <property type="evidence" value="ECO:0007669"/>
    <property type="project" value="InterPro"/>
</dbReference>
<keyword evidence="4" id="KW-0963">Cytoplasm</keyword>
<dbReference type="FunFam" id="3.40.50.720:FF:000356">
    <property type="entry name" value="Lambda-crystallin homolog"/>
    <property type="match status" value="1"/>
</dbReference>
<dbReference type="Gene3D" id="3.40.50.720">
    <property type="entry name" value="NAD(P)-binding Rossmann-like Domain"/>
    <property type="match status" value="1"/>
</dbReference>
<evidence type="ECO:0000256" key="1">
    <source>
        <dbReference type="ARBA" id="ARBA00004496"/>
    </source>
</evidence>
<dbReference type="GO" id="GO:0050104">
    <property type="term" value="F:L-gulonate 3-dehydrogenase activity"/>
    <property type="evidence" value="ECO:0007669"/>
    <property type="project" value="UniProtKB-EC"/>
</dbReference>
<dbReference type="InterPro" id="IPR006176">
    <property type="entry name" value="3-OHacyl-CoA_DH_NAD-bd"/>
</dbReference>
<dbReference type="PANTHER" id="PTHR48075">
    <property type="entry name" value="3-HYDROXYACYL-COA DEHYDROGENASE FAMILY PROTEIN"/>
    <property type="match status" value="1"/>
</dbReference>
<dbReference type="InterPro" id="IPR013328">
    <property type="entry name" value="6PGD_dom2"/>
</dbReference>
<dbReference type="Pfam" id="PF02737">
    <property type="entry name" value="3HCDH_N"/>
    <property type="match status" value="1"/>
</dbReference>
<dbReference type="SUPFAM" id="SSF48179">
    <property type="entry name" value="6-phosphogluconate dehydrogenase C-terminal domain-like"/>
    <property type="match status" value="1"/>
</dbReference>
<dbReference type="SUPFAM" id="SSF51735">
    <property type="entry name" value="NAD(P)-binding Rossmann-fold domains"/>
    <property type="match status" value="1"/>
</dbReference>
<dbReference type="InterPro" id="IPR006180">
    <property type="entry name" value="3-OHacyl-CoA_DH_CS"/>
</dbReference>
<evidence type="ECO:0000256" key="3">
    <source>
        <dbReference type="ARBA" id="ARBA00011738"/>
    </source>
</evidence>
<evidence type="ECO:0000259" key="11">
    <source>
        <dbReference type="Pfam" id="PF02737"/>
    </source>
</evidence>
<feature type="domain" description="3-hydroxyacyl-CoA dehydrogenase C-terminal" evidence="10">
    <location>
        <begin position="195"/>
        <end position="269"/>
    </location>
</feature>
<evidence type="ECO:0000313" key="12">
    <source>
        <dbReference type="Ensembl" id="ENSSSCP00025021831.1"/>
    </source>
</evidence>
<comment type="similarity">
    <text evidence="2">Belongs to the 3-hydroxyacyl-CoA dehydrogenase family.</text>
</comment>
<dbReference type="AlphaFoldDB" id="A0A8D0RVX3"/>
<evidence type="ECO:0000259" key="10">
    <source>
        <dbReference type="Pfam" id="PF00725"/>
    </source>
</evidence>
<evidence type="ECO:0000313" key="13">
    <source>
        <dbReference type="Proteomes" id="UP000694727"/>
    </source>
</evidence>
<sequence length="407" mass="44466">MASSASSTADGVAVVGSGLIGRSWAMLFASGGFRVKLYDIEQQQVTGALDTIRKEMKLLEQSGALKGSLGAEEQLALISGCSDLREAVEGTVHIQECVPENLELKQQLFAQLDQIVDGNVVLSSSSSCLLPSKLFAGLVHVRQCLVAHPVNPPYHVPLVELVPHPETAPATMARTYALMRQIGQSPVRILKEVDGFALNRLQYALIGEAWRLVEAGIVSPGDLDLVMSDGLGLRYAFIGPLETMHLNAEGMLSYCDRYREGMKRVLKTFGPIPEFSGAVAEKVHQAMCVKVPDDPGPWLAASDTLLPWRARRWKAGPPPLLTVPHTWGCHSRTWVGGLLSPCLPSSPPHPQAIGRANRQVLPLIFKVITWGYILQPVIVILNCFNLQQNVFIIRFWSLAEDSPGPRF</sequence>
<evidence type="ECO:0000256" key="7">
    <source>
        <dbReference type="ARBA" id="ARBA00023027"/>
    </source>
</evidence>
<keyword evidence="5" id="KW-0597">Phosphoprotein</keyword>
<gene>
    <name evidence="12" type="primary">CRYL1</name>
</gene>
<dbReference type="Pfam" id="PF00725">
    <property type="entry name" value="3HCDH"/>
    <property type="match status" value="1"/>
</dbReference>
<evidence type="ECO:0000256" key="2">
    <source>
        <dbReference type="ARBA" id="ARBA00009463"/>
    </source>
</evidence>
<accession>A0A8D0RVX3</accession>
<dbReference type="EC" id="1.1.1.45" evidence="8"/>
<dbReference type="PANTHER" id="PTHR48075:SF1">
    <property type="entry name" value="LAMBDA-CRYSTALLIN HOMOLOG"/>
    <property type="match status" value="1"/>
</dbReference>
<proteinExistence type="inferred from homology"/>
<reference evidence="12" key="1">
    <citation type="submission" date="2025-08" db="UniProtKB">
        <authorList>
            <consortium name="Ensembl"/>
        </authorList>
    </citation>
    <scope>IDENTIFICATION</scope>
</reference>
<organism evidence="12 13">
    <name type="scientific">Sus scrofa</name>
    <name type="common">Pig</name>
    <dbReference type="NCBI Taxonomy" id="9823"/>
    <lineage>
        <taxon>Eukaryota</taxon>
        <taxon>Metazoa</taxon>
        <taxon>Chordata</taxon>
        <taxon>Craniata</taxon>
        <taxon>Vertebrata</taxon>
        <taxon>Euteleostomi</taxon>
        <taxon>Mammalia</taxon>
        <taxon>Eutheria</taxon>
        <taxon>Laurasiatheria</taxon>
        <taxon>Artiodactyla</taxon>
        <taxon>Suina</taxon>
        <taxon>Suidae</taxon>
        <taxon>Sus</taxon>
    </lineage>
</organism>
<feature type="domain" description="3-hydroxyacyl-CoA dehydrogenase NAD binding" evidence="11">
    <location>
        <begin position="12"/>
        <end position="192"/>
    </location>
</feature>